<dbReference type="Proteomes" id="UP000218231">
    <property type="component" value="Unassembled WGS sequence"/>
</dbReference>
<organism evidence="2 3">
    <name type="scientific">Diploscapter pachys</name>
    <dbReference type="NCBI Taxonomy" id="2018661"/>
    <lineage>
        <taxon>Eukaryota</taxon>
        <taxon>Metazoa</taxon>
        <taxon>Ecdysozoa</taxon>
        <taxon>Nematoda</taxon>
        <taxon>Chromadorea</taxon>
        <taxon>Rhabditida</taxon>
        <taxon>Rhabditina</taxon>
        <taxon>Rhabditomorpha</taxon>
        <taxon>Rhabditoidea</taxon>
        <taxon>Rhabditidae</taxon>
        <taxon>Diploscapter</taxon>
    </lineage>
</organism>
<reference evidence="2 3" key="1">
    <citation type="journal article" date="2017" name="Curr. Biol.">
        <title>Genome architecture and evolution of a unichromosomal asexual nematode.</title>
        <authorList>
            <person name="Fradin H."/>
            <person name="Zegar C."/>
            <person name="Gutwein M."/>
            <person name="Lucas J."/>
            <person name="Kovtun M."/>
            <person name="Corcoran D."/>
            <person name="Baugh L.R."/>
            <person name="Kiontke K."/>
            <person name="Gunsalus K."/>
            <person name="Fitch D.H."/>
            <person name="Piano F."/>
        </authorList>
    </citation>
    <scope>NUCLEOTIDE SEQUENCE [LARGE SCALE GENOMIC DNA]</scope>
    <source>
        <strain evidence="2">PF1309</strain>
    </source>
</reference>
<evidence type="ECO:0000313" key="2">
    <source>
        <dbReference type="EMBL" id="PAV73367.1"/>
    </source>
</evidence>
<name>A0A2A2KHI0_9BILA</name>
<sequence>MKKLKELDAAATRYLNRYSRKQFFSMFVVITAINYWCAYNVEGYKSIWLAMIGGWFFARRLARSSINARTLTGRKRAVGKTAWISPRGSDHCGSTSISRPACSPAPSSVASRTAKVALSDRLAFISTVSRCEAPLANSQRVGSRSARFATIGNSARSAGACSLSTRACH</sequence>
<keyword evidence="1" id="KW-0812">Transmembrane</keyword>
<keyword evidence="3" id="KW-1185">Reference proteome</keyword>
<evidence type="ECO:0000313" key="3">
    <source>
        <dbReference type="Proteomes" id="UP000218231"/>
    </source>
</evidence>
<dbReference type="AlphaFoldDB" id="A0A2A2KHI0"/>
<dbReference type="EMBL" id="LIAE01008619">
    <property type="protein sequence ID" value="PAV73367.1"/>
    <property type="molecule type" value="Genomic_DNA"/>
</dbReference>
<evidence type="ECO:0000256" key="1">
    <source>
        <dbReference type="SAM" id="Phobius"/>
    </source>
</evidence>
<gene>
    <name evidence="2" type="ORF">WR25_26588</name>
</gene>
<feature type="transmembrane region" description="Helical" evidence="1">
    <location>
        <begin position="23"/>
        <end position="41"/>
    </location>
</feature>
<keyword evidence="1" id="KW-1133">Transmembrane helix</keyword>
<protein>
    <submittedName>
        <fullName evidence="2">Uncharacterized protein</fullName>
    </submittedName>
</protein>
<comment type="caution">
    <text evidence="2">The sequence shown here is derived from an EMBL/GenBank/DDBJ whole genome shotgun (WGS) entry which is preliminary data.</text>
</comment>
<keyword evidence="1" id="KW-0472">Membrane</keyword>
<proteinExistence type="predicted"/>
<accession>A0A2A2KHI0</accession>